<evidence type="ECO:0000259" key="2">
    <source>
        <dbReference type="Pfam" id="PF03105"/>
    </source>
</evidence>
<evidence type="ECO:0000313" key="4">
    <source>
        <dbReference type="Proteomes" id="UP001605036"/>
    </source>
</evidence>
<evidence type="ECO:0000256" key="1">
    <source>
        <dbReference type="SAM" id="MobiDB-lite"/>
    </source>
</evidence>
<feature type="region of interest" description="Disordered" evidence="1">
    <location>
        <begin position="114"/>
        <end position="140"/>
    </location>
</feature>
<gene>
    <name evidence="3" type="ORF">R1flu_022560</name>
</gene>
<name>A0ABD1XPI6_9MARC</name>
<feature type="domain" description="SPX" evidence="2">
    <location>
        <begin position="9"/>
        <end position="138"/>
    </location>
</feature>
<dbReference type="EMBL" id="JBHFFA010000007">
    <property type="protein sequence ID" value="KAL2610868.1"/>
    <property type="molecule type" value="Genomic_DNA"/>
</dbReference>
<proteinExistence type="predicted"/>
<accession>A0ABD1XPI6</accession>
<sequence length="191" mass="21516">MDGNPWEVYKTILLEPLNNMEAAKVFCARLDAHFNKVNKFFRGKKKEFVKQSQTLEQMQALVEMRKALEEYLDQFSASPKENCGSSEELSVTGNHSIFTMDLEVGDASLEVERHKEIRDSRSLDPCSSSDGENEYSHRSKAATRLISEAKTGSCSKSSTIVTPMGMRIRIPRNTPGTNISALSIWPCVTRY</sequence>
<comment type="caution">
    <text evidence="3">The sequence shown here is derived from an EMBL/GenBank/DDBJ whole genome shotgun (WGS) entry which is preliminary data.</text>
</comment>
<dbReference type="InterPro" id="IPR004331">
    <property type="entry name" value="SPX_dom"/>
</dbReference>
<protein>
    <recommendedName>
        <fullName evidence="2">SPX domain-containing protein</fullName>
    </recommendedName>
</protein>
<reference evidence="3 4" key="1">
    <citation type="submission" date="2024-09" db="EMBL/GenBank/DDBJ databases">
        <title>Chromosome-scale assembly of Riccia fluitans.</title>
        <authorList>
            <person name="Paukszto L."/>
            <person name="Sawicki J."/>
            <person name="Karawczyk K."/>
            <person name="Piernik-Szablinska J."/>
            <person name="Szczecinska M."/>
            <person name="Mazdziarz M."/>
        </authorList>
    </citation>
    <scope>NUCLEOTIDE SEQUENCE [LARGE SCALE GENOMIC DNA]</scope>
    <source>
        <strain evidence="3">Rf_01</strain>
        <tissue evidence="3">Aerial parts of the thallus</tissue>
    </source>
</reference>
<dbReference type="AlphaFoldDB" id="A0ABD1XPI6"/>
<evidence type="ECO:0000313" key="3">
    <source>
        <dbReference type="EMBL" id="KAL2610868.1"/>
    </source>
</evidence>
<dbReference type="Pfam" id="PF03105">
    <property type="entry name" value="SPX"/>
    <property type="match status" value="1"/>
</dbReference>
<dbReference type="Proteomes" id="UP001605036">
    <property type="component" value="Unassembled WGS sequence"/>
</dbReference>
<organism evidence="3 4">
    <name type="scientific">Riccia fluitans</name>
    <dbReference type="NCBI Taxonomy" id="41844"/>
    <lineage>
        <taxon>Eukaryota</taxon>
        <taxon>Viridiplantae</taxon>
        <taxon>Streptophyta</taxon>
        <taxon>Embryophyta</taxon>
        <taxon>Marchantiophyta</taxon>
        <taxon>Marchantiopsida</taxon>
        <taxon>Marchantiidae</taxon>
        <taxon>Marchantiales</taxon>
        <taxon>Ricciaceae</taxon>
        <taxon>Riccia</taxon>
    </lineage>
</organism>
<keyword evidence="4" id="KW-1185">Reference proteome</keyword>